<evidence type="ECO:0000256" key="2">
    <source>
        <dbReference type="ARBA" id="ARBA00011915"/>
    </source>
</evidence>
<dbReference type="SUPFAM" id="SSF52096">
    <property type="entry name" value="ClpP/crotonase"/>
    <property type="match status" value="1"/>
</dbReference>
<protein>
    <recommendedName>
        <fullName evidence="2">3-hydroxyisobutyryl-CoA hydrolase</fullName>
        <ecNumber evidence="2">3.1.2.4</ecNumber>
    </recommendedName>
</protein>
<dbReference type="PANTHER" id="PTHR43176:SF3">
    <property type="entry name" value="3-HYDROXYISOBUTYRYL-COA HYDROLASE, MITOCHONDRIAL"/>
    <property type="match status" value="1"/>
</dbReference>
<dbReference type="RefSeq" id="WP_191809191.1">
    <property type="nucleotide sequence ID" value="NZ_JACSQD010000010.1"/>
</dbReference>
<accession>A0ABR8UWH3</accession>
<feature type="domain" description="Enoyl-CoA hydratase/isomerase" evidence="4">
    <location>
        <begin position="29"/>
        <end position="341"/>
    </location>
</feature>
<dbReference type="InterPro" id="IPR032259">
    <property type="entry name" value="HIBYL-CoA-H"/>
</dbReference>
<dbReference type="Proteomes" id="UP000609874">
    <property type="component" value="Unassembled WGS sequence"/>
</dbReference>
<dbReference type="EMBL" id="JACSQD010000010">
    <property type="protein sequence ID" value="MBD7996910.1"/>
    <property type="molecule type" value="Genomic_DNA"/>
</dbReference>
<evidence type="ECO:0000313" key="5">
    <source>
        <dbReference type="EMBL" id="MBD7996910.1"/>
    </source>
</evidence>
<proteinExistence type="predicted"/>
<dbReference type="InterPro" id="IPR045004">
    <property type="entry name" value="ECH_dom"/>
</dbReference>
<comment type="caution">
    <text evidence="5">The sequence shown here is derived from an EMBL/GenBank/DDBJ whole genome shotgun (WGS) entry which is preliminary data.</text>
</comment>
<keyword evidence="3" id="KW-0378">Hydrolase</keyword>
<dbReference type="NCBIfam" id="NF004127">
    <property type="entry name" value="PRK05617.1"/>
    <property type="match status" value="1"/>
</dbReference>
<reference evidence="5 6" key="1">
    <citation type="submission" date="2020-08" db="EMBL/GenBank/DDBJ databases">
        <title>A Genomic Blueprint of the Chicken Gut Microbiome.</title>
        <authorList>
            <person name="Gilroy R."/>
            <person name="Ravi A."/>
            <person name="Getino M."/>
            <person name="Pursley I."/>
            <person name="Horton D.L."/>
            <person name="Alikhan N.-F."/>
            <person name="Baker D."/>
            <person name="Gharbi K."/>
            <person name="Hall N."/>
            <person name="Watson M."/>
            <person name="Adriaenssens E.M."/>
            <person name="Foster-Nyarko E."/>
            <person name="Jarju S."/>
            <person name="Secka A."/>
            <person name="Antonio M."/>
            <person name="Oren A."/>
            <person name="Chaudhuri R."/>
            <person name="La Ragione R.M."/>
            <person name="Hildebrand F."/>
            <person name="Pallen M.J."/>
        </authorList>
    </citation>
    <scope>NUCLEOTIDE SEQUENCE [LARGE SCALE GENOMIC DNA]</scope>
    <source>
        <strain evidence="5 6">Sa2CUA1</strain>
    </source>
</reference>
<name>A0ABR8UWH3_9MICC</name>
<evidence type="ECO:0000313" key="6">
    <source>
        <dbReference type="Proteomes" id="UP000609874"/>
    </source>
</evidence>
<keyword evidence="6" id="KW-1185">Reference proteome</keyword>
<dbReference type="PANTHER" id="PTHR43176">
    <property type="entry name" value="3-HYDROXYISOBUTYRYL-COA HYDROLASE-RELATED"/>
    <property type="match status" value="1"/>
</dbReference>
<gene>
    <name evidence="5" type="ORF">H9639_16580</name>
</gene>
<dbReference type="InterPro" id="IPR029045">
    <property type="entry name" value="ClpP/crotonase-like_dom_sf"/>
</dbReference>
<dbReference type="Gene3D" id="3.90.226.10">
    <property type="entry name" value="2-enoyl-CoA Hydratase, Chain A, domain 1"/>
    <property type="match status" value="1"/>
</dbReference>
<dbReference type="Pfam" id="PF16113">
    <property type="entry name" value="ECH_2"/>
    <property type="match status" value="1"/>
</dbReference>
<organism evidence="5 6">
    <name type="scientific">Arthrobacter gallicola</name>
    <dbReference type="NCBI Taxonomy" id="2762225"/>
    <lineage>
        <taxon>Bacteria</taxon>
        <taxon>Bacillati</taxon>
        <taxon>Actinomycetota</taxon>
        <taxon>Actinomycetes</taxon>
        <taxon>Micrococcales</taxon>
        <taxon>Micrococcaceae</taxon>
        <taxon>Arthrobacter</taxon>
    </lineage>
</organism>
<dbReference type="CDD" id="cd06558">
    <property type="entry name" value="crotonase-like"/>
    <property type="match status" value="1"/>
</dbReference>
<evidence type="ECO:0000259" key="4">
    <source>
        <dbReference type="Pfam" id="PF16113"/>
    </source>
</evidence>
<evidence type="ECO:0000256" key="1">
    <source>
        <dbReference type="ARBA" id="ARBA00001709"/>
    </source>
</evidence>
<evidence type="ECO:0000256" key="3">
    <source>
        <dbReference type="ARBA" id="ARBA00022801"/>
    </source>
</evidence>
<sequence length="346" mass="36026">MESSPSGTLTRASIHATGELQAWTSGNLGIIRLNRPQALNAMTVGMVTAMDRVLQDWASADTVGSVLLLGAGDRGLCAGGDIRAIAAGTDVQAMEFWTAEYALNARVAHFPKPYVALMDGMVMGGGVGVSGHAGIRIATERTQAAMPEVRIGFSPDCAGSLLLARAPGELGTHLALTAGTMTGADAVLCGFADYFVPSASLPALCAALETGEPEQTVAAFAVEPPPAPLAGQREWIDECYAGSDVQEILARLDSHASPEAAAAARDIRAMAPFSLAVALAGVRAAAAEPVLEKVLERDLVMAERMIARPDFREGVRARLLDRDAPRWQPASLAEVAAADVAWTLAL</sequence>
<comment type="catalytic activity">
    <reaction evidence="1">
        <text>3-hydroxy-2-methylpropanoyl-CoA + H2O = 3-hydroxy-2-methylpropanoate + CoA + H(+)</text>
        <dbReference type="Rhea" id="RHEA:20888"/>
        <dbReference type="ChEBI" id="CHEBI:11805"/>
        <dbReference type="ChEBI" id="CHEBI:15377"/>
        <dbReference type="ChEBI" id="CHEBI:15378"/>
        <dbReference type="ChEBI" id="CHEBI:57287"/>
        <dbReference type="ChEBI" id="CHEBI:57340"/>
        <dbReference type="EC" id="3.1.2.4"/>
    </reaction>
</comment>
<dbReference type="EC" id="3.1.2.4" evidence="2"/>